<evidence type="ECO:0000313" key="3">
    <source>
        <dbReference type="Proteomes" id="UP000199187"/>
    </source>
</evidence>
<gene>
    <name evidence="2" type="ORF">SAMN05192562_11360</name>
</gene>
<keyword evidence="1" id="KW-0732">Signal</keyword>
<protein>
    <submittedName>
        <fullName evidence="2">Uncharacterized protein</fullName>
    </submittedName>
</protein>
<feature type="chain" id="PRO_5011722976" evidence="1">
    <location>
        <begin position="22"/>
        <end position="140"/>
    </location>
</feature>
<dbReference type="EMBL" id="FPAU01000013">
    <property type="protein sequence ID" value="SFU20809.1"/>
    <property type="molecule type" value="Genomic_DNA"/>
</dbReference>
<organism evidence="2 3">
    <name type="scientific">Kosakonia arachidis</name>
    <dbReference type="NCBI Taxonomy" id="551989"/>
    <lineage>
        <taxon>Bacteria</taxon>
        <taxon>Pseudomonadati</taxon>
        <taxon>Pseudomonadota</taxon>
        <taxon>Gammaproteobacteria</taxon>
        <taxon>Enterobacterales</taxon>
        <taxon>Enterobacteriaceae</taxon>
        <taxon>Kosakonia</taxon>
    </lineage>
</organism>
<feature type="signal peptide" evidence="1">
    <location>
        <begin position="1"/>
        <end position="21"/>
    </location>
</feature>
<dbReference type="AlphaFoldDB" id="A0A1I7EA75"/>
<sequence>MFYKKALMLLIASIFPASAMAADDIQQAKVQDYCGKISSIIVQAAAEYNHQLSNAVKPDDAKISVIQKVKDSEDYLQASPAVKAEMDKAVNNSTNNVEYEKMMEEQDKIHERYVGMHAWTWAYHNATPFMAWCNYNHISG</sequence>
<dbReference type="RefSeq" id="WP_090127010.1">
    <property type="nucleotide sequence ID" value="NZ_CP045299.1"/>
</dbReference>
<keyword evidence="3" id="KW-1185">Reference proteome</keyword>
<accession>A0A1I7EA75</accession>
<name>A0A1I7EA75_9ENTR</name>
<dbReference type="Proteomes" id="UP000199187">
    <property type="component" value="Unassembled WGS sequence"/>
</dbReference>
<reference evidence="3" key="1">
    <citation type="submission" date="2016-10" db="EMBL/GenBank/DDBJ databases">
        <authorList>
            <person name="Varghese N."/>
            <person name="Submissions S."/>
        </authorList>
    </citation>
    <scope>NUCLEOTIDE SEQUENCE [LARGE SCALE GENOMIC DNA]</scope>
    <source>
        <strain evidence="3">Ah-143</strain>
    </source>
</reference>
<proteinExistence type="predicted"/>
<evidence type="ECO:0000256" key="1">
    <source>
        <dbReference type="SAM" id="SignalP"/>
    </source>
</evidence>
<evidence type="ECO:0000313" key="2">
    <source>
        <dbReference type="EMBL" id="SFU20809.1"/>
    </source>
</evidence>